<protein>
    <recommendedName>
        <fullName evidence="5">OmpR/PhoB-type domain-containing protein</fullName>
    </recommendedName>
</protein>
<reference evidence="6 7" key="1">
    <citation type="submission" date="2017-07" db="EMBL/GenBank/DDBJ databases">
        <title>Isolation and whole genome analysis of endospore-forming bacteria from heroin.</title>
        <authorList>
            <person name="Kalinowski J."/>
            <person name="Ahrens B."/>
            <person name="Al-Dilaimi A."/>
            <person name="Winkler A."/>
            <person name="Wibberg D."/>
            <person name="Schleenbecker U."/>
            <person name="Ruckert C."/>
            <person name="Wolfel R."/>
            <person name="Grass G."/>
        </authorList>
    </citation>
    <scope>NUCLEOTIDE SEQUENCE [LARGE SCALE GENOMIC DNA]</scope>
    <source>
        <strain evidence="6 7">7517-1</strain>
    </source>
</reference>
<dbReference type="Proteomes" id="UP000216852">
    <property type="component" value="Unassembled WGS sequence"/>
</dbReference>
<dbReference type="SMART" id="SM00862">
    <property type="entry name" value="Trans_reg_C"/>
    <property type="match status" value="1"/>
</dbReference>
<keyword evidence="7" id="KW-1185">Reference proteome</keyword>
<dbReference type="SUPFAM" id="SSF46894">
    <property type="entry name" value="C-terminal effector domain of the bipartite response regulators"/>
    <property type="match status" value="1"/>
</dbReference>
<feature type="domain" description="OmpR/PhoB-type" evidence="5">
    <location>
        <begin position="1"/>
        <end position="93"/>
    </location>
</feature>
<dbReference type="Pfam" id="PF00486">
    <property type="entry name" value="Trans_reg_C"/>
    <property type="match status" value="1"/>
</dbReference>
<dbReference type="InterPro" id="IPR001867">
    <property type="entry name" value="OmpR/PhoB-type_DNA-bd"/>
</dbReference>
<dbReference type="InterPro" id="IPR036388">
    <property type="entry name" value="WH-like_DNA-bd_sf"/>
</dbReference>
<evidence type="ECO:0000256" key="4">
    <source>
        <dbReference type="PROSITE-ProRule" id="PRU01091"/>
    </source>
</evidence>
<proteinExistence type="predicted"/>
<keyword evidence="2 4" id="KW-0238">DNA-binding</keyword>
<gene>
    <name evidence="6" type="ORF">CHH48_09855</name>
</gene>
<evidence type="ECO:0000256" key="2">
    <source>
        <dbReference type="ARBA" id="ARBA00023125"/>
    </source>
</evidence>
<accession>A0ABX4GYL3</accession>
<dbReference type="PROSITE" id="PS51755">
    <property type="entry name" value="OMPR_PHOB"/>
    <property type="match status" value="1"/>
</dbReference>
<organism evidence="6 7">
    <name type="scientific">Terribacillus saccharophilus</name>
    <dbReference type="NCBI Taxonomy" id="361277"/>
    <lineage>
        <taxon>Bacteria</taxon>
        <taxon>Bacillati</taxon>
        <taxon>Bacillota</taxon>
        <taxon>Bacilli</taxon>
        <taxon>Bacillales</taxon>
        <taxon>Bacillaceae</taxon>
        <taxon>Terribacillus</taxon>
    </lineage>
</organism>
<dbReference type="RefSeq" id="WP_095218975.1">
    <property type="nucleotide sequence ID" value="NZ_NPBJ01000018.1"/>
</dbReference>
<dbReference type="Gene3D" id="1.10.10.10">
    <property type="entry name" value="Winged helix-like DNA-binding domain superfamily/Winged helix DNA-binding domain"/>
    <property type="match status" value="1"/>
</dbReference>
<name>A0ABX4GYL3_9BACI</name>
<comment type="caution">
    <text evidence="6">The sequence shown here is derived from an EMBL/GenBank/DDBJ whole genome shotgun (WGS) entry which is preliminary data.</text>
</comment>
<dbReference type="InterPro" id="IPR016032">
    <property type="entry name" value="Sig_transdc_resp-reg_C-effctor"/>
</dbReference>
<sequence length="380" mass="44904">MQSISFQSELFQISYRSEKVRLLPKEYELFQLLYQHPARIFSRQALLDLLWPMADPVDRTVDDHIYRLRKKLVPLADVVKIRTVRGQGYVLDQLSQLQTNPLSDDRELAEDMGKLFRKYHLYGQGDALRLMADNQAVFGVELDASSQLYLYFMNGEFERLLHFDHTDFWDKCYYLLHLHYYTCEDAEKSLFYFTKALNCEHLPLQHKLEISLLNRLTLLILTKQLDEAAVLLKISKQEILDGEMEGFVLILYLMELGLAFLQRNDAWIEAALVMIESELIKRPFSREKALFSIMQGLYQLYKGNSVNVKETIAEGFAQFRKAKYVPGIFQSLKIIIAFLEEFEDYPDLHTYYFKELERYREMYQLVELGPYISCELEKHL</sequence>
<dbReference type="CDD" id="cd00383">
    <property type="entry name" value="trans_reg_C"/>
    <property type="match status" value="1"/>
</dbReference>
<dbReference type="EMBL" id="NPBJ01000018">
    <property type="protein sequence ID" value="PAD99933.1"/>
    <property type="molecule type" value="Genomic_DNA"/>
</dbReference>
<evidence type="ECO:0000259" key="5">
    <source>
        <dbReference type="PROSITE" id="PS51755"/>
    </source>
</evidence>
<evidence type="ECO:0000313" key="7">
    <source>
        <dbReference type="Proteomes" id="UP000216852"/>
    </source>
</evidence>
<evidence type="ECO:0000256" key="3">
    <source>
        <dbReference type="ARBA" id="ARBA00023163"/>
    </source>
</evidence>
<keyword evidence="1" id="KW-0805">Transcription regulation</keyword>
<evidence type="ECO:0000313" key="6">
    <source>
        <dbReference type="EMBL" id="PAD99933.1"/>
    </source>
</evidence>
<evidence type="ECO:0000256" key="1">
    <source>
        <dbReference type="ARBA" id="ARBA00023015"/>
    </source>
</evidence>
<keyword evidence="3" id="KW-0804">Transcription</keyword>
<feature type="DNA-binding region" description="OmpR/PhoB-type" evidence="4">
    <location>
        <begin position="1"/>
        <end position="93"/>
    </location>
</feature>